<evidence type="ECO:0000256" key="2">
    <source>
        <dbReference type="ARBA" id="ARBA00007267"/>
    </source>
</evidence>
<evidence type="ECO:0000259" key="5">
    <source>
        <dbReference type="PROSITE" id="PS51634"/>
    </source>
</evidence>
<feature type="region of interest" description="Disordered" evidence="4">
    <location>
        <begin position="124"/>
        <end position="147"/>
    </location>
</feature>
<evidence type="ECO:0000313" key="6">
    <source>
        <dbReference type="EMBL" id="GBP68549.1"/>
    </source>
</evidence>
<dbReference type="PROSITE" id="PS51634">
    <property type="entry name" value="CRC"/>
    <property type="match status" value="1"/>
</dbReference>
<name>A0A4C1Y1X9_EUMVA</name>
<dbReference type="OrthoDB" id="6283463at2759"/>
<dbReference type="PANTHER" id="PTHR12446:SF34">
    <property type="entry name" value="PROTEIN LIN-54 HOMOLOG"/>
    <property type="match status" value="1"/>
</dbReference>
<feature type="region of interest" description="Disordered" evidence="4">
    <location>
        <begin position="57"/>
        <end position="87"/>
    </location>
</feature>
<keyword evidence="7" id="KW-1185">Reference proteome</keyword>
<dbReference type="InterPro" id="IPR005172">
    <property type="entry name" value="CRC"/>
</dbReference>
<dbReference type="STRING" id="151549.A0A4C1Y1X9"/>
<dbReference type="Pfam" id="PF03638">
    <property type="entry name" value="TCR"/>
    <property type="match status" value="2"/>
</dbReference>
<dbReference type="InterPro" id="IPR033467">
    <property type="entry name" value="Tesmin/TSO1-like_CXC"/>
</dbReference>
<evidence type="ECO:0000256" key="3">
    <source>
        <dbReference type="ARBA" id="ARBA00023242"/>
    </source>
</evidence>
<dbReference type="GO" id="GO:0005634">
    <property type="term" value="C:nucleus"/>
    <property type="evidence" value="ECO:0007669"/>
    <property type="project" value="UniProtKB-SubCell"/>
</dbReference>
<keyword evidence="3" id="KW-0539">Nucleus</keyword>
<dbReference type="SMART" id="SM01114">
    <property type="entry name" value="CXC"/>
    <property type="match status" value="2"/>
</dbReference>
<protein>
    <submittedName>
        <fullName evidence="6">Protein lin-54</fullName>
    </submittedName>
</protein>
<sequence>MSSSDKMSHPPPLVMTGSPVVNKVNSKPQQKLVRIAPVGAKASQIGTVPIPRSAQSLLAPITTEDQHNTLTSPQSESNGTVHSENSNSLQTISHETIMEQNQTFSEVSIDETPHQDIEIEIEREQSPEIDDTSMSDHSNDTQEPQQSPVIIIKPEYVDHRGNEQSIRNREAVMNVDQDHSSKYSQYSEPPSPPAISETELIVRPRKACNCTKSQCLKLYCDCFANGEFCNSCNCTNCHNNLENEELRQKAIRGCLERNPNAFRPKIGKAKNAAGPDTVRRHNKGCNCKRSGCLKNYCECYEASPNICLNLRS</sequence>
<comment type="caution">
    <text evidence="6">The sequence shown here is derived from an EMBL/GenBank/DDBJ whole genome shotgun (WGS) entry which is preliminary data.</text>
</comment>
<feature type="domain" description="CRC" evidence="5">
    <location>
        <begin position="204"/>
        <end position="312"/>
    </location>
</feature>
<reference evidence="6 7" key="1">
    <citation type="journal article" date="2019" name="Commun. Biol.">
        <title>The bagworm genome reveals a unique fibroin gene that provides high tensile strength.</title>
        <authorList>
            <person name="Kono N."/>
            <person name="Nakamura H."/>
            <person name="Ohtoshi R."/>
            <person name="Tomita M."/>
            <person name="Numata K."/>
            <person name="Arakawa K."/>
        </authorList>
    </citation>
    <scope>NUCLEOTIDE SEQUENCE [LARGE SCALE GENOMIC DNA]</scope>
</reference>
<dbReference type="Proteomes" id="UP000299102">
    <property type="component" value="Unassembled WGS sequence"/>
</dbReference>
<comment type="subcellular location">
    <subcellularLocation>
        <location evidence="1">Nucleus</location>
    </subcellularLocation>
</comment>
<dbReference type="EMBL" id="BGZK01001015">
    <property type="protein sequence ID" value="GBP68549.1"/>
    <property type="molecule type" value="Genomic_DNA"/>
</dbReference>
<feature type="compositionally biased region" description="Polar residues" evidence="4">
    <location>
        <begin position="68"/>
        <end position="87"/>
    </location>
</feature>
<gene>
    <name evidence="6" type="primary">lin-54</name>
    <name evidence="6" type="ORF">EVAR_53967_1</name>
</gene>
<evidence type="ECO:0000256" key="4">
    <source>
        <dbReference type="SAM" id="MobiDB-lite"/>
    </source>
</evidence>
<feature type="region of interest" description="Disordered" evidence="4">
    <location>
        <begin position="1"/>
        <end position="21"/>
    </location>
</feature>
<dbReference type="GO" id="GO:0006355">
    <property type="term" value="P:regulation of DNA-templated transcription"/>
    <property type="evidence" value="ECO:0007669"/>
    <property type="project" value="TreeGrafter"/>
</dbReference>
<accession>A0A4C1Y1X9</accession>
<organism evidence="6 7">
    <name type="scientific">Eumeta variegata</name>
    <name type="common">Bagworm moth</name>
    <name type="synonym">Eumeta japonica</name>
    <dbReference type="NCBI Taxonomy" id="151549"/>
    <lineage>
        <taxon>Eukaryota</taxon>
        <taxon>Metazoa</taxon>
        <taxon>Ecdysozoa</taxon>
        <taxon>Arthropoda</taxon>
        <taxon>Hexapoda</taxon>
        <taxon>Insecta</taxon>
        <taxon>Pterygota</taxon>
        <taxon>Neoptera</taxon>
        <taxon>Endopterygota</taxon>
        <taxon>Lepidoptera</taxon>
        <taxon>Glossata</taxon>
        <taxon>Ditrysia</taxon>
        <taxon>Tineoidea</taxon>
        <taxon>Psychidae</taxon>
        <taxon>Oiketicinae</taxon>
        <taxon>Eumeta</taxon>
    </lineage>
</organism>
<dbReference type="InterPro" id="IPR028307">
    <property type="entry name" value="Lin-54_fam"/>
</dbReference>
<dbReference type="AlphaFoldDB" id="A0A4C1Y1X9"/>
<dbReference type="PANTHER" id="PTHR12446">
    <property type="entry name" value="TESMIN/TSO1-RELATED"/>
    <property type="match status" value="1"/>
</dbReference>
<evidence type="ECO:0000313" key="7">
    <source>
        <dbReference type="Proteomes" id="UP000299102"/>
    </source>
</evidence>
<proteinExistence type="inferred from homology"/>
<evidence type="ECO:0000256" key="1">
    <source>
        <dbReference type="ARBA" id="ARBA00004123"/>
    </source>
</evidence>
<comment type="similarity">
    <text evidence="2">Belongs to the lin-54 family.</text>
</comment>